<dbReference type="GO" id="GO:0055085">
    <property type="term" value="P:transmembrane transport"/>
    <property type="evidence" value="ECO:0007669"/>
    <property type="project" value="InterPro"/>
</dbReference>
<comment type="similarity">
    <text evidence="6">Belongs to the binding-protein-dependent transport system permease family.</text>
</comment>
<organism evidence="8 9">
    <name type="scientific">Acidisphaera rubrifaciens HS-AP3</name>
    <dbReference type="NCBI Taxonomy" id="1231350"/>
    <lineage>
        <taxon>Bacteria</taxon>
        <taxon>Pseudomonadati</taxon>
        <taxon>Pseudomonadota</taxon>
        <taxon>Alphaproteobacteria</taxon>
        <taxon>Acetobacterales</taxon>
        <taxon>Acetobacteraceae</taxon>
        <taxon>Acidisphaera</taxon>
    </lineage>
</organism>
<dbReference type="Gene3D" id="1.10.3720.10">
    <property type="entry name" value="MetI-like"/>
    <property type="match status" value="1"/>
</dbReference>
<keyword evidence="3" id="KW-0812">Transmembrane</keyword>
<dbReference type="PANTHER" id="PTHR30177">
    <property type="entry name" value="GLYCINE BETAINE/L-PROLINE TRANSPORT SYSTEM PERMEASE PROTEIN PROW"/>
    <property type="match status" value="1"/>
</dbReference>
<dbReference type="InterPro" id="IPR035906">
    <property type="entry name" value="MetI-like_sf"/>
</dbReference>
<evidence type="ECO:0000256" key="1">
    <source>
        <dbReference type="ARBA" id="ARBA00004651"/>
    </source>
</evidence>
<keyword evidence="4" id="KW-1133">Transmembrane helix</keyword>
<sequence>MPVLGFGARPALLALSLYGLLPVVQATLAGLDSVPAPVREAAEGLGFPPWRRLLAAELPLAAPLILAGLRTTAVIDVGTAAIASTIGVRTLGTPIILGLDGDNTAYVVQGAVLVALLALVLDQAIGRVGRWATASETRRAAA</sequence>
<evidence type="ECO:0000256" key="4">
    <source>
        <dbReference type="ARBA" id="ARBA00022989"/>
    </source>
</evidence>
<dbReference type="GO" id="GO:0005886">
    <property type="term" value="C:plasma membrane"/>
    <property type="evidence" value="ECO:0007669"/>
    <property type="project" value="UniProtKB-SubCell"/>
</dbReference>
<feature type="domain" description="ABC transmembrane type-1" evidence="7">
    <location>
        <begin position="1"/>
        <end position="125"/>
    </location>
</feature>
<dbReference type="PANTHER" id="PTHR30177:SF32">
    <property type="entry name" value="GLYCINE BETAINE UPTAKE SYSTEM PERMEASE PROTEIN YEHW"/>
    <property type="match status" value="1"/>
</dbReference>
<dbReference type="Pfam" id="PF00528">
    <property type="entry name" value="BPD_transp_1"/>
    <property type="match status" value="1"/>
</dbReference>
<accession>A0A0D6P6N5</accession>
<keyword evidence="9" id="KW-1185">Reference proteome</keyword>
<dbReference type="InterPro" id="IPR000515">
    <property type="entry name" value="MetI-like"/>
</dbReference>
<gene>
    <name evidence="8" type="ORF">Asru_0111_01</name>
</gene>
<evidence type="ECO:0000313" key="8">
    <source>
        <dbReference type="EMBL" id="GAN76534.1"/>
    </source>
</evidence>
<dbReference type="InterPro" id="IPR051204">
    <property type="entry name" value="ABC_transp_perm/SBD"/>
</dbReference>
<keyword evidence="5" id="KW-0472">Membrane</keyword>
<evidence type="ECO:0000256" key="3">
    <source>
        <dbReference type="ARBA" id="ARBA00022692"/>
    </source>
</evidence>
<dbReference type="EMBL" id="BANB01000111">
    <property type="protein sequence ID" value="GAN76534.1"/>
    <property type="molecule type" value="Genomic_DNA"/>
</dbReference>
<comment type="caution">
    <text evidence="8">The sequence shown here is derived from an EMBL/GenBank/DDBJ whole genome shotgun (WGS) entry which is preliminary data.</text>
</comment>
<proteinExistence type="inferred from homology"/>
<comment type="subcellular location">
    <subcellularLocation>
        <location evidence="1 6">Cell membrane</location>
        <topology evidence="1 6">Multi-pass membrane protein</topology>
    </subcellularLocation>
</comment>
<evidence type="ECO:0000256" key="2">
    <source>
        <dbReference type="ARBA" id="ARBA00022448"/>
    </source>
</evidence>
<evidence type="ECO:0000259" key="7">
    <source>
        <dbReference type="PROSITE" id="PS50928"/>
    </source>
</evidence>
<dbReference type="Proteomes" id="UP000032680">
    <property type="component" value="Unassembled WGS sequence"/>
</dbReference>
<evidence type="ECO:0000313" key="9">
    <source>
        <dbReference type="Proteomes" id="UP000032680"/>
    </source>
</evidence>
<reference evidence="8 9" key="1">
    <citation type="submission" date="2012-11" db="EMBL/GenBank/DDBJ databases">
        <title>Whole genome sequence of Acidisphaera rubrifaciens HS-AP3.</title>
        <authorList>
            <person name="Azuma Y."/>
            <person name="Higashiura N."/>
            <person name="Hirakawa H."/>
            <person name="Matsushita K."/>
        </authorList>
    </citation>
    <scope>NUCLEOTIDE SEQUENCE [LARGE SCALE GENOMIC DNA]</scope>
    <source>
        <strain evidence="8 9">HS-AP3</strain>
    </source>
</reference>
<name>A0A0D6P6N5_9PROT</name>
<dbReference type="PROSITE" id="PS50928">
    <property type="entry name" value="ABC_TM1"/>
    <property type="match status" value="1"/>
</dbReference>
<keyword evidence="2 6" id="KW-0813">Transport</keyword>
<protein>
    <submittedName>
        <fullName evidence="8">ABC transporter</fullName>
    </submittedName>
</protein>
<evidence type="ECO:0000256" key="6">
    <source>
        <dbReference type="RuleBase" id="RU363032"/>
    </source>
</evidence>
<dbReference type="AlphaFoldDB" id="A0A0D6P6N5"/>
<evidence type="ECO:0000256" key="5">
    <source>
        <dbReference type="ARBA" id="ARBA00023136"/>
    </source>
</evidence>
<dbReference type="SUPFAM" id="SSF161098">
    <property type="entry name" value="MetI-like"/>
    <property type="match status" value="1"/>
</dbReference>